<evidence type="ECO:0000256" key="2">
    <source>
        <dbReference type="ARBA" id="ARBA00023157"/>
    </source>
</evidence>
<dbReference type="InterPro" id="IPR007110">
    <property type="entry name" value="Ig-like_dom"/>
</dbReference>
<reference evidence="6" key="2">
    <citation type="submission" date="2021-02" db="UniProtKB">
        <authorList>
            <consortium name="EnsemblMetazoa"/>
        </authorList>
    </citation>
    <scope>IDENTIFICATION</scope>
    <source>
        <strain evidence="6">JHB</strain>
    </source>
</reference>
<dbReference type="InterPro" id="IPR013783">
    <property type="entry name" value="Ig-like_fold"/>
</dbReference>
<evidence type="ECO:0000256" key="1">
    <source>
        <dbReference type="ARBA" id="ARBA00022737"/>
    </source>
</evidence>
<dbReference type="PANTHER" id="PTHR12231:SF253">
    <property type="entry name" value="DPR-INTERACTING PROTEIN ETA, ISOFORM B-RELATED"/>
    <property type="match status" value="1"/>
</dbReference>
<gene>
    <name evidence="6" type="primary">6046491</name>
    <name evidence="5" type="ORF">CpipJ_CPIJ013716</name>
</gene>
<name>B0X201_CULQU</name>
<dbReference type="OMA" id="APIRLEC"/>
<sequence>MRQRGNDPLRGTLHGQQLLGGRQILARIPDAGPKYSIAIGSRVVLPCKINETENSSHYVLAWKRDIAVLTAGGVKVTVNPRIRLMPIQGTADQHGALSTGYNLEISDVRVTDAGDYICQIGSMEPKEIVHTLEVLVPPKIDFVSPQNKLDVHKGAPIRLECQGSGNPPPKIIWSRRLNVPLAKATTTAACLILGPRFGPNVSHQNDDPDVH</sequence>
<dbReference type="eggNOG" id="KOG3510">
    <property type="taxonomic scope" value="Eukaryota"/>
</dbReference>
<dbReference type="SUPFAM" id="SSF48726">
    <property type="entry name" value="Immunoglobulin"/>
    <property type="match status" value="1"/>
</dbReference>
<protein>
    <recommendedName>
        <fullName evidence="4">Ig-like domain-containing protein</fullName>
    </recommendedName>
</protein>
<dbReference type="InterPro" id="IPR051170">
    <property type="entry name" value="Neural/epithelial_adhesion"/>
</dbReference>
<keyword evidence="7" id="KW-1185">Reference proteome</keyword>
<dbReference type="EMBL" id="DS232276">
    <property type="protein sequence ID" value="EDS38931.1"/>
    <property type="molecule type" value="Genomic_DNA"/>
</dbReference>
<keyword evidence="1" id="KW-0677">Repeat</keyword>
<feature type="domain" description="Ig-like" evidence="4">
    <location>
        <begin position="138"/>
        <end position="175"/>
    </location>
</feature>
<evidence type="ECO:0000313" key="5">
    <source>
        <dbReference type="EMBL" id="EDS38931.1"/>
    </source>
</evidence>
<dbReference type="OrthoDB" id="6159398at2759"/>
<dbReference type="STRING" id="7176.B0X201"/>
<dbReference type="GO" id="GO:0043005">
    <property type="term" value="C:neuron projection"/>
    <property type="evidence" value="ECO:0007669"/>
    <property type="project" value="TreeGrafter"/>
</dbReference>
<dbReference type="SMART" id="SM00409">
    <property type="entry name" value="IG"/>
    <property type="match status" value="1"/>
</dbReference>
<feature type="domain" description="Ig-like" evidence="4">
    <location>
        <begin position="29"/>
        <end position="129"/>
    </location>
</feature>
<dbReference type="VEuPathDB" id="VectorBase:CQUJHB002989"/>
<evidence type="ECO:0000259" key="4">
    <source>
        <dbReference type="PROSITE" id="PS50835"/>
    </source>
</evidence>
<evidence type="ECO:0000313" key="6">
    <source>
        <dbReference type="EnsemblMetazoa" id="CPIJ013716-PA"/>
    </source>
</evidence>
<accession>B0X201</accession>
<dbReference type="EnsemblMetazoa" id="CPIJ013716-RA">
    <property type="protein sequence ID" value="CPIJ013716-PA"/>
    <property type="gene ID" value="CPIJ013716"/>
</dbReference>
<dbReference type="HOGENOM" id="CLU_1305948_0_0_1"/>
<dbReference type="Proteomes" id="UP000002320">
    <property type="component" value="Unassembled WGS sequence"/>
</dbReference>
<reference evidence="5" key="1">
    <citation type="submission" date="2007-03" db="EMBL/GenBank/DDBJ databases">
        <title>Annotation of Culex pipiens quinquefasciatus.</title>
        <authorList>
            <consortium name="The Broad Institute Genome Sequencing Platform"/>
            <person name="Atkinson P.W."/>
            <person name="Hemingway J."/>
            <person name="Christensen B.M."/>
            <person name="Higgs S."/>
            <person name="Kodira C."/>
            <person name="Hannick L."/>
            <person name="Megy K."/>
            <person name="O'Leary S."/>
            <person name="Pearson M."/>
            <person name="Haas B.J."/>
            <person name="Mauceli E."/>
            <person name="Wortman J.R."/>
            <person name="Lee N.H."/>
            <person name="Guigo R."/>
            <person name="Stanke M."/>
            <person name="Alvarado L."/>
            <person name="Amedeo P."/>
            <person name="Antoine C.H."/>
            <person name="Arensburger P."/>
            <person name="Bidwell S.L."/>
            <person name="Crawford M."/>
            <person name="Camaro F."/>
            <person name="Devon K."/>
            <person name="Engels R."/>
            <person name="Hammond M."/>
            <person name="Howarth C."/>
            <person name="Koehrsen M."/>
            <person name="Lawson D."/>
            <person name="Montgomery P."/>
            <person name="Nene V."/>
            <person name="Nusbaum C."/>
            <person name="Puiu D."/>
            <person name="Romero-Severson J."/>
            <person name="Severson D.W."/>
            <person name="Shumway M."/>
            <person name="Sisk P."/>
            <person name="Stolte C."/>
            <person name="Zeng Q."/>
            <person name="Eisenstadt E."/>
            <person name="Fraser-Liggett C."/>
            <person name="Strausberg R."/>
            <person name="Galagan J."/>
            <person name="Birren B."/>
            <person name="Collins F.H."/>
        </authorList>
    </citation>
    <scope>NUCLEOTIDE SEQUENCE [LARGE SCALE GENOMIC DNA]</scope>
    <source>
        <strain evidence="5">JHB</strain>
    </source>
</reference>
<dbReference type="PROSITE" id="PS50835">
    <property type="entry name" value="IG_LIKE"/>
    <property type="match status" value="2"/>
</dbReference>
<evidence type="ECO:0000313" key="7">
    <source>
        <dbReference type="Proteomes" id="UP000002320"/>
    </source>
</evidence>
<dbReference type="AlphaFoldDB" id="B0X201"/>
<keyword evidence="3" id="KW-0393">Immunoglobulin domain</keyword>
<dbReference type="KEGG" id="cqu:CpipJ_CPIJ013716"/>
<dbReference type="Gene3D" id="2.60.40.10">
    <property type="entry name" value="Immunoglobulins"/>
    <property type="match status" value="2"/>
</dbReference>
<organism>
    <name type="scientific">Culex quinquefasciatus</name>
    <name type="common">Southern house mosquito</name>
    <name type="synonym">Culex pungens</name>
    <dbReference type="NCBI Taxonomy" id="7176"/>
    <lineage>
        <taxon>Eukaryota</taxon>
        <taxon>Metazoa</taxon>
        <taxon>Ecdysozoa</taxon>
        <taxon>Arthropoda</taxon>
        <taxon>Hexapoda</taxon>
        <taxon>Insecta</taxon>
        <taxon>Pterygota</taxon>
        <taxon>Neoptera</taxon>
        <taxon>Endopterygota</taxon>
        <taxon>Diptera</taxon>
        <taxon>Nematocera</taxon>
        <taxon>Culicoidea</taxon>
        <taxon>Culicidae</taxon>
        <taxon>Culicinae</taxon>
        <taxon>Culicini</taxon>
        <taxon>Culex</taxon>
        <taxon>Culex</taxon>
    </lineage>
</organism>
<evidence type="ECO:0000256" key="3">
    <source>
        <dbReference type="ARBA" id="ARBA00023319"/>
    </source>
</evidence>
<dbReference type="VEuPathDB" id="VectorBase:CPIJ013716"/>
<dbReference type="PANTHER" id="PTHR12231">
    <property type="entry name" value="CTX-RELATED TYPE I TRANSMEMBRANE PROTEIN"/>
    <property type="match status" value="1"/>
</dbReference>
<proteinExistence type="predicted"/>
<dbReference type="InterPro" id="IPR003599">
    <property type="entry name" value="Ig_sub"/>
</dbReference>
<keyword evidence="2" id="KW-1015">Disulfide bond</keyword>
<dbReference type="InParanoid" id="B0X201"/>
<dbReference type="InterPro" id="IPR036179">
    <property type="entry name" value="Ig-like_dom_sf"/>
</dbReference>